<dbReference type="PROSITE" id="PS01124">
    <property type="entry name" value="HTH_ARAC_FAMILY_2"/>
    <property type="match status" value="1"/>
</dbReference>
<dbReference type="Gene3D" id="1.10.10.60">
    <property type="entry name" value="Homeodomain-like"/>
    <property type="match status" value="1"/>
</dbReference>
<proteinExistence type="predicted"/>
<dbReference type="Pfam" id="PF12625">
    <property type="entry name" value="Arabinose_bd"/>
    <property type="match status" value="1"/>
</dbReference>
<dbReference type="PANTHER" id="PTHR47894:SF1">
    <property type="entry name" value="HTH-TYPE TRANSCRIPTIONAL REGULATOR VQSM"/>
    <property type="match status" value="1"/>
</dbReference>
<dbReference type="InterPro" id="IPR032687">
    <property type="entry name" value="AraC-type_N"/>
</dbReference>
<dbReference type="AlphaFoldDB" id="A0A290Z7V1"/>
<sequence>MPPLADPAVRHWDFPRGVAGVALLVRFGVERGLAETDLLAGTGLVAADLVDPDGEVSAHQELRVVRALAEALPDAGVELGGRYHATTFGVLGFAFLSSRSVRDAVDVALRFLDLSFAFCIPSASVSDGLVRVLLDTTGLPDPVGRFLAERDLAAVHSVIGELLPGGLPLRSVVFGFPEPGGVAVHERAFGLRPVFGAPVTAAVYDAGLLDRPLPQADPHTVAACEAQCRRLVARRRERGGIAHEVRERLAGPGALDGGMDRVARELSVSTRTLRRRLAGAGTSYRELLDEVREALAERLLRGGALSVEEAARRLGYAEASSFIHAFKRWKGVTPATWRGGGDQPSSSRPAE</sequence>
<dbReference type="PANTHER" id="PTHR47894">
    <property type="entry name" value="HTH-TYPE TRANSCRIPTIONAL REGULATOR GADX"/>
    <property type="match status" value="1"/>
</dbReference>
<keyword evidence="3" id="KW-0804">Transcription</keyword>
<keyword evidence="2" id="KW-0238">DNA-binding</keyword>
<organism evidence="5 6">
    <name type="scientific">Actinosynnema pretiosum</name>
    <dbReference type="NCBI Taxonomy" id="42197"/>
    <lineage>
        <taxon>Bacteria</taxon>
        <taxon>Bacillati</taxon>
        <taxon>Actinomycetota</taxon>
        <taxon>Actinomycetes</taxon>
        <taxon>Pseudonocardiales</taxon>
        <taxon>Pseudonocardiaceae</taxon>
        <taxon>Actinosynnema</taxon>
    </lineage>
</organism>
<dbReference type="GO" id="GO:0003700">
    <property type="term" value="F:DNA-binding transcription factor activity"/>
    <property type="evidence" value="ECO:0007669"/>
    <property type="project" value="InterPro"/>
</dbReference>
<evidence type="ECO:0000313" key="6">
    <source>
        <dbReference type="Proteomes" id="UP000218505"/>
    </source>
</evidence>
<evidence type="ECO:0000259" key="4">
    <source>
        <dbReference type="PROSITE" id="PS01124"/>
    </source>
</evidence>
<feature type="domain" description="HTH araC/xylS-type" evidence="4">
    <location>
        <begin position="239"/>
        <end position="340"/>
    </location>
</feature>
<protein>
    <submittedName>
        <fullName evidence="5">AraC family transcriptional regulator</fullName>
    </submittedName>
</protein>
<evidence type="ECO:0000256" key="1">
    <source>
        <dbReference type="ARBA" id="ARBA00023015"/>
    </source>
</evidence>
<dbReference type="GO" id="GO:0000976">
    <property type="term" value="F:transcription cis-regulatory region binding"/>
    <property type="evidence" value="ECO:0007669"/>
    <property type="project" value="TreeGrafter"/>
</dbReference>
<keyword evidence="1" id="KW-0805">Transcription regulation</keyword>
<accession>A0A290Z7V1</accession>
<dbReference type="GO" id="GO:0005829">
    <property type="term" value="C:cytosol"/>
    <property type="evidence" value="ECO:0007669"/>
    <property type="project" value="TreeGrafter"/>
</dbReference>
<dbReference type="Pfam" id="PF12833">
    <property type="entry name" value="HTH_18"/>
    <property type="match status" value="1"/>
</dbReference>
<evidence type="ECO:0000256" key="3">
    <source>
        <dbReference type="ARBA" id="ARBA00023163"/>
    </source>
</evidence>
<dbReference type="SUPFAM" id="SSF46689">
    <property type="entry name" value="Homeodomain-like"/>
    <property type="match status" value="1"/>
</dbReference>
<keyword evidence="6" id="KW-1185">Reference proteome</keyword>
<name>A0A290Z7V1_9PSEU</name>
<dbReference type="InterPro" id="IPR009057">
    <property type="entry name" value="Homeodomain-like_sf"/>
</dbReference>
<reference evidence="5" key="1">
    <citation type="submission" date="2017-09" db="EMBL/GenBank/DDBJ databases">
        <title>Complete Genome Sequence of ansamitocin-producing Bacterium Actinosynnema pretiosum X47.</title>
        <authorList>
            <person name="Cao G."/>
            <person name="Zong G."/>
            <person name="Zhong C."/>
            <person name="Fu J."/>
        </authorList>
    </citation>
    <scope>NUCLEOTIDE SEQUENCE [LARGE SCALE GENOMIC DNA]</scope>
    <source>
        <strain evidence="5">X47</strain>
    </source>
</reference>
<dbReference type="SMART" id="SM00342">
    <property type="entry name" value="HTH_ARAC"/>
    <property type="match status" value="1"/>
</dbReference>
<dbReference type="RefSeq" id="WP_096494832.1">
    <property type="nucleotide sequence ID" value="NZ_CP023445.1"/>
</dbReference>
<dbReference type="KEGG" id="apre:CNX65_18765"/>
<dbReference type="InterPro" id="IPR018060">
    <property type="entry name" value="HTH_AraC"/>
</dbReference>
<evidence type="ECO:0000256" key="2">
    <source>
        <dbReference type="ARBA" id="ARBA00023125"/>
    </source>
</evidence>
<dbReference type="EMBL" id="CP023445">
    <property type="protein sequence ID" value="ATE55076.1"/>
    <property type="molecule type" value="Genomic_DNA"/>
</dbReference>
<dbReference type="Proteomes" id="UP000218505">
    <property type="component" value="Chromosome"/>
</dbReference>
<gene>
    <name evidence="5" type="ORF">CNX65_18765</name>
</gene>
<evidence type="ECO:0000313" key="5">
    <source>
        <dbReference type="EMBL" id="ATE55076.1"/>
    </source>
</evidence>